<accession>A0A1C3RJG0</accession>
<dbReference type="Proteomes" id="UP000231658">
    <property type="component" value="Unassembled WGS sequence"/>
</dbReference>
<organism evidence="1 2">
    <name type="scientific">Candidatus Terasakiella magnetica</name>
    <dbReference type="NCBI Taxonomy" id="1867952"/>
    <lineage>
        <taxon>Bacteria</taxon>
        <taxon>Pseudomonadati</taxon>
        <taxon>Pseudomonadota</taxon>
        <taxon>Alphaproteobacteria</taxon>
        <taxon>Rhodospirillales</taxon>
        <taxon>Terasakiellaceae</taxon>
        <taxon>Terasakiella</taxon>
    </lineage>
</organism>
<sequence>MCATRLTFTDEIDMDDPRVIATQLYEMQGYLRALDTVAGYISAAKNEQMRNEWQLIGSEISKMGQTDIKQVQAGLR</sequence>
<proteinExistence type="predicted"/>
<protein>
    <submittedName>
        <fullName evidence="1">Uncharacterized protein</fullName>
    </submittedName>
</protein>
<dbReference type="OrthoDB" id="9856470at2"/>
<dbReference type="RefSeq" id="WP_069189429.1">
    <property type="nucleotide sequence ID" value="NZ_FLYE01000044.1"/>
</dbReference>
<reference evidence="1 2" key="1">
    <citation type="submission" date="2016-07" db="EMBL/GenBank/DDBJ databases">
        <authorList>
            <person name="Lefevre C.T."/>
        </authorList>
    </citation>
    <scope>NUCLEOTIDE SEQUENCE [LARGE SCALE GENOMIC DNA]</scope>
    <source>
        <strain evidence="1">PR1</strain>
    </source>
</reference>
<gene>
    <name evidence="1" type="ORF">MTBPR1_50154</name>
</gene>
<dbReference type="EMBL" id="FLYE01000044">
    <property type="protein sequence ID" value="SCA57398.1"/>
    <property type="molecule type" value="Genomic_DNA"/>
</dbReference>
<evidence type="ECO:0000313" key="1">
    <source>
        <dbReference type="EMBL" id="SCA57398.1"/>
    </source>
</evidence>
<keyword evidence="2" id="KW-1185">Reference proteome</keyword>
<evidence type="ECO:0000313" key="2">
    <source>
        <dbReference type="Proteomes" id="UP000231658"/>
    </source>
</evidence>
<name>A0A1C3RJG0_9PROT</name>
<dbReference type="AlphaFoldDB" id="A0A1C3RJG0"/>